<accession>A0A2T2NJI7</accession>
<dbReference type="EMBL" id="KZ678137">
    <property type="protein sequence ID" value="PSN65604.1"/>
    <property type="molecule type" value="Genomic_DNA"/>
</dbReference>
<organism evidence="2 3">
    <name type="scientific">Corynespora cassiicola Philippines</name>
    <dbReference type="NCBI Taxonomy" id="1448308"/>
    <lineage>
        <taxon>Eukaryota</taxon>
        <taxon>Fungi</taxon>
        <taxon>Dikarya</taxon>
        <taxon>Ascomycota</taxon>
        <taxon>Pezizomycotina</taxon>
        <taxon>Dothideomycetes</taxon>
        <taxon>Pleosporomycetidae</taxon>
        <taxon>Pleosporales</taxon>
        <taxon>Corynesporascaceae</taxon>
        <taxon>Corynespora</taxon>
    </lineage>
</organism>
<evidence type="ECO:0000256" key="1">
    <source>
        <dbReference type="SAM" id="MobiDB-lite"/>
    </source>
</evidence>
<name>A0A2T2NJI7_CORCC</name>
<feature type="region of interest" description="Disordered" evidence="1">
    <location>
        <begin position="139"/>
        <end position="179"/>
    </location>
</feature>
<protein>
    <submittedName>
        <fullName evidence="2">Uncharacterized protein</fullName>
    </submittedName>
</protein>
<keyword evidence="3" id="KW-1185">Reference proteome</keyword>
<dbReference type="Proteomes" id="UP000240883">
    <property type="component" value="Unassembled WGS sequence"/>
</dbReference>
<gene>
    <name evidence="2" type="ORF">BS50DRAFT_62843</name>
</gene>
<dbReference type="AlphaFoldDB" id="A0A2T2NJI7"/>
<feature type="compositionally biased region" description="Low complexity" evidence="1">
    <location>
        <begin position="139"/>
        <end position="153"/>
    </location>
</feature>
<evidence type="ECO:0000313" key="3">
    <source>
        <dbReference type="Proteomes" id="UP000240883"/>
    </source>
</evidence>
<proteinExistence type="predicted"/>
<sequence length="179" mass="19060">MFEERVVVCSGHGRETQGRAYDYHGLGAAVAVARTSQGCGPETQAAASQPVRYGLSRSKHVLAQPPSPSLTRATRTTTIHPIAILVKNFPGCPNQTHPNGSPALPGPEITAIGQSKIRGQTLRRFSRSHQPVATHVIPASPHCPAAPSSPQQPTVGPPRQTFWVQSHLHNPSRLPDTAA</sequence>
<reference evidence="2 3" key="1">
    <citation type="journal article" date="2018" name="Front. Microbiol.">
        <title>Genome-Wide Analysis of Corynespora cassiicola Leaf Fall Disease Putative Effectors.</title>
        <authorList>
            <person name="Lopez D."/>
            <person name="Ribeiro S."/>
            <person name="Label P."/>
            <person name="Fumanal B."/>
            <person name="Venisse J.S."/>
            <person name="Kohler A."/>
            <person name="de Oliveira R.R."/>
            <person name="Labutti K."/>
            <person name="Lipzen A."/>
            <person name="Lail K."/>
            <person name="Bauer D."/>
            <person name="Ohm R.A."/>
            <person name="Barry K.W."/>
            <person name="Spatafora J."/>
            <person name="Grigoriev I.V."/>
            <person name="Martin F.M."/>
            <person name="Pujade-Renaud V."/>
        </authorList>
    </citation>
    <scope>NUCLEOTIDE SEQUENCE [LARGE SCALE GENOMIC DNA]</scope>
    <source>
        <strain evidence="2 3">Philippines</strain>
    </source>
</reference>
<evidence type="ECO:0000313" key="2">
    <source>
        <dbReference type="EMBL" id="PSN65604.1"/>
    </source>
</evidence>